<dbReference type="Proteomes" id="UP000004374">
    <property type="component" value="Unassembled WGS sequence"/>
</dbReference>
<dbReference type="STRING" id="562729.RNAN_3369"/>
<dbReference type="EMBL" id="BAFK01000026">
    <property type="protein sequence ID" value="GAB60347.1"/>
    <property type="molecule type" value="Genomic_DNA"/>
</dbReference>
<accession>I1E219</accession>
<comment type="caution">
    <text evidence="1">The sequence shown here is derived from an EMBL/GenBank/DDBJ whole genome shotgun (WGS) entry which is preliminary data.</text>
</comment>
<protein>
    <submittedName>
        <fullName evidence="1">Uncharacterized protein</fullName>
    </submittedName>
</protein>
<keyword evidence="2" id="KW-1185">Reference proteome</keyword>
<organism evidence="1 2">
    <name type="scientific">Rheinheimera nanhaiensis E407-8</name>
    <dbReference type="NCBI Taxonomy" id="562729"/>
    <lineage>
        <taxon>Bacteria</taxon>
        <taxon>Pseudomonadati</taxon>
        <taxon>Pseudomonadota</taxon>
        <taxon>Gammaproteobacteria</taxon>
        <taxon>Chromatiales</taxon>
        <taxon>Chromatiaceae</taxon>
        <taxon>Rheinheimera</taxon>
    </lineage>
</organism>
<sequence>MVWSTVKLSSSGITLAFLKCRNSVGYYSQVGADKLTAFAAKSA</sequence>
<evidence type="ECO:0000313" key="1">
    <source>
        <dbReference type="EMBL" id="GAB60347.1"/>
    </source>
</evidence>
<evidence type="ECO:0000313" key="2">
    <source>
        <dbReference type="Proteomes" id="UP000004374"/>
    </source>
</evidence>
<proteinExistence type="predicted"/>
<name>I1E219_9GAMM</name>
<reference evidence="1 2" key="1">
    <citation type="journal article" date="2012" name="J. Bacteriol.">
        <title>Genome Sequence of the Protease-Producing Bacterium Rheinheimera nanhaiensis E407-8T, Isolated from Deep-Sea Sediment of the South China Sea.</title>
        <authorList>
            <person name="Zhang X.-Y."/>
            <person name="Zhang Y.-J."/>
            <person name="Qin Q.-L."/>
            <person name="Xie B.-B."/>
            <person name="Chen X.-L."/>
            <person name="Zhou B.-C."/>
            <person name="Zhang Y.-Z."/>
        </authorList>
    </citation>
    <scope>NUCLEOTIDE SEQUENCE [LARGE SCALE GENOMIC DNA]</scope>
    <source>
        <strain evidence="1 2">E407-8</strain>
    </source>
</reference>
<gene>
    <name evidence="1" type="ORF">RNAN_3369</name>
</gene>
<dbReference type="AlphaFoldDB" id="I1E219"/>